<keyword evidence="2" id="KW-0472">Membrane</keyword>
<name>A0A0E0FXQ2_ORYNI</name>
<feature type="domain" description="Nucleotide-diphospho-sugar transferase" evidence="3">
    <location>
        <begin position="576"/>
        <end position="637"/>
    </location>
</feature>
<dbReference type="PANTHER" id="PTHR46038">
    <property type="entry name" value="EXPRESSED PROTEIN-RELATED"/>
    <property type="match status" value="1"/>
</dbReference>
<feature type="transmembrane region" description="Helical" evidence="2">
    <location>
        <begin position="644"/>
        <end position="666"/>
    </location>
</feature>
<keyword evidence="1" id="KW-0175">Coiled coil</keyword>
<feature type="transmembrane region" description="Helical" evidence="2">
    <location>
        <begin position="12"/>
        <end position="30"/>
    </location>
</feature>
<sequence>MMMGGQQSALNQLVSFLLGVSAAAVLIFFFSSAGGGWSTTTDLSSWANGTVAATAKETNLTSTAAHVKEKANLTNSQAAAAEAAKEEEEKELEKLLAAVADEHKNIIMTSVNEAWAAPGSLLDLFLEGFRAGEGIARFVDHLLIVALDDGAFRRCRDVHPHCYRLAVAGRNFTDEKVFMSEDYLDLVWSKVKLQQRILELGYNFLFTDVDILWFRDPFEQMSMAAHMVTSSDFFVGGAYNPANFPNTGFLYVRSSRRAVGVMEAWRAARASYPGRHEQQVLNEIKRELVERRGVRIQFLDTAHVAGFCSNTRDFATLYTMHANCCVGLGAKLHDLRNLLEEWRAYRRMPDEQRRQGPVRWKIKGNLRRFFVFLFELWLAATLVLALLCVLANTGGSPEMPAAAEVCNCSQIGIASSRISEEVTGTSDLAELLPKVATDDRTVIITSVNEAFARPNSLLVLFRESFAAGEKIAHLLDHVLVVAVDPAAFHHCRAVHPHCYHLKVDTMNLSSANNFMSEAYVELVWTKLSLQQRVLELGYNFLFTGPVSAHRGVRRHDDVVRRVQRRWRRPEQLAQHRSTNRTVEMLRRWRAARARYPPNHEQNIFNYIKHELAAGLGVRVRFLDTAVFGGFCQLFRNDMARAGHYYHHLTSFLLGALLPTVLLFFLASDRVSERLPTISSLGNGALVIGGHATAREGGDLTGVDGSAPAPAEKEKFPGLAELLPEVAMEDKTVIITSVNDAWAAPGSLLDLFRDSFHNGDGIAHLLDHVLVVAVDAGGFRRCKAVHPHCYLLDVFVYRPDAGRVCTVHANCCVGLENKVLDLKNVLADWKNYTAGLTSPEKKGANKFRWTFPVKCKASLKRH</sequence>
<keyword evidence="2" id="KW-1133">Transmembrane helix</keyword>
<evidence type="ECO:0000259" key="3">
    <source>
        <dbReference type="Pfam" id="PF03407"/>
    </source>
</evidence>
<feature type="domain" description="Nucleotide-diphospho-sugar transferase" evidence="3">
    <location>
        <begin position="138"/>
        <end position="335"/>
    </location>
</feature>
<reference evidence="4" key="2">
    <citation type="submission" date="2018-04" db="EMBL/GenBank/DDBJ databases">
        <title>OnivRS2 (Oryza nivara Reference Sequence Version 2).</title>
        <authorList>
            <person name="Zhang J."/>
            <person name="Kudrna D."/>
            <person name="Lee S."/>
            <person name="Talag J."/>
            <person name="Rajasekar S."/>
            <person name="Welchert J."/>
            <person name="Hsing Y.-I."/>
            <person name="Wing R.A."/>
        </authorList>
    </citation>
    <scope>NUCLEOTIDE SEQUENCE [LARGE SCALE GENOMIC DNA]</scope>
</reference>
<evidence type="ECO:0000313" key="5">
    <source>
        <dbReference type="Proteomes" id="UP000006591"/>
    </source>
</evidence>
<dbReference type="AlphaFoldDB" id="A0A0E0FXQ2"/>
<dbReference type="HOGENOM" id="CLU_332458_0_0_1"/>
<protein>
    <recommendedName>
        <fullName evidence="3">Nucleotide-diphospho-sugar transferase domain-containing protein</fullName>
    </recommendedName>
</protein>
<dbReference type="Pfam" id="PF03407">
    <property type="entry name" value="Nucleotid_trans"/>
    <property type="match status" value="3"/>
</dbReference>
<reference evidence="4" key="1">
    <citation type="submission" date="2015-04" db="UniProtKB">
        <authorList>
            <consortium name="EnsemblPlants"/>
        </authorList>
    </citation>
    <scope>IDENTIFICATION</scope>
    <source>
        <strain evidence="4">SL10</strain>
    </source>
</reference>
<dbReference type="PANTHER" id="PTHR46038:SF7">
    <property type="entry name" value="NUCLEOTIDE-DIPHOSPHO-SUGAR TRANSFERASE FAMILY PROTEIN"/>
    <property type="match status" value="1"/>
</dbReference>
<keyword evidence="5" id="KW-1185">Reference proteome</keyword>
<dbReference type="InterPro" id="IPR044821">
    <property type="entry name" value="At1g28695/At4g15970-like"/>
</dbReference>
<dbReference type="InterPro" id="IPR005069">
    <property type="entry name" value="Nucl-diP-sugar_transferase"/>
</dbReference>
<dbReference type="Gramene" id="ONIVA01G47210.1">
    <property type="protein sequence ID" value="ONIVA01G47210.1"/>
    <property type="gene ID" value="ONIVA01G47210"/>
</dbReference>
<evidence type="ECO:0000256" key="2">
    <source>
        <dbReference type="SAM" id="Phobius"/>
    </source>
</evidence>
<feature type="domain" description="Nucleotide-diphospho-sugar transferase" evidence="3">
    <location>
        <begin position="473"/>
        <end position="543"/>
    </location>
</feature>
<feature type="transmembrane region" description="Helical" evidence="2">
    <location>
        <begin position="369"/>
        <end position="392"/>
    </location>
</feature>
<dbReference type="STRING" id="4536.A0A0E0FXQ2"/>
<evidence type="ECO:0000313" key="4">
    <source>
        <dbReference type="EnsemblPlants" id="ONIVA01G47210.1"/>
    </source>
</evidence>
<organism evidence="4">
    <name type="scientific">Oryza nivara</name>
    <name type="common">Indian wild rice</name>
    <name type="synonym">Oryza sativa f. spontanea</name>
    <dbReference type="NCBI Taxonomy" id="4536"/>
    <lineage>
        <taxon>Eukaryota</taxon>
        <taxon>Viridiplantae</taxon>
        <taxon>Streptophyta</taxon>
        <taxon>Embryophyta</taxon>
        <taxon>Tracheophyta</taxon>
        <taxon>Spermatophyta</taxon>
        <taxon>Magnoliopsida</taxon>
        <taxon>Liliopsida</taxon>
        <taxon>Poales</taxon>
        <taxon>Poaceae</taxon>
        <taxon>BOP clade</taxon>
        <taxon>Oryzoideae</taxon>
        <taxon>Oryzeae</taxon>
        <taxon>Oryzinae</taxon>
        <taxon>Oryza</taxon>
    </lineage>
</organism>
<accession>A0A0E0FXQ2</accession>
<feature type="coiled-coil region" evidence="1">
    <location>
        <begin position="70"/>
        <end position="105"/>
    </location>
</feature>
<proteinExistence type="predicted"/>
<dbReference type="Proteomes" id="UP000006591">
    <property type="component" value="Chromosome 1"/>
</dbReference>
<keyword evidence="2" id="KW-0812">Transmembrane</keyword>
<evidence type="ECO:0000256" key="1">
    <source>
        <dbReference type="SAM" id="Coils"/>
    </source>
</evidence>
<dbReference type="eggNOG" id="ENOG502QS67">
    <property type="taxonomic scope" value="Eukaryota"/>
</dbReference>
<dbReference type="EnsemblPlants" id="ONIVA01G47210.1">
    <property type="protein sequence ID" value="ONIVA01G47210.1"/>
    <property type="gene ID" value="ONIVA01G47210"/>
</dbReference>